<accession>K0CF86</accession>
<evidence type="ECO:0000256" key="5">
    <source>
        <dbReference type="SAM" id="MobiDB-lite"/>
    </source>
</evidence>
<name>K0CF86_ALCDB</name>
<keyword evidence="8" id="KW-1185">Reference proteome</keyword>
<feature type="compositionally biased region" description="Basic and acidic residues" evidence="5">
    <location>
        <begin position="9"/>
        <end position="21"/>
    </location>
</feature>
<proteinExistence type="predicted"/>
<dbReference type="SUPFAM" id="SSF46689">
    <property type="entry name" value="Homeodomain-like"/>
    <property type="match status" value="1"/>
</dbReference>
<dbReference type="HOGENOM" id="CLU_069356_12_4_6"/>
<keyword evidence="2 4" id="KW-0238">DNA-binding</keyword>
<dbReference type="Pfam" id="PF17932">
    <property type="entry name" value="TetR_C_24"/>
    <property type="match status" value="1"/>
</dbReference>
<dbReference type="KEGG" id="adi:B5T_02078"/>
<feature type="domain" description="HTH tetR-type" evidence="6">
    <location>
        <begin position="32"/>
        <end position="92"/>
    </location>
</feature>
<keyword evidence="1" id="KW-0805">Transcription regulation</keyword>
<dbReference type="InterPro" id="IPR036271">
    <property type="entry name" value="Tet_transcr_reg_TetR-rel_C_sf"/>
</dbReference>
<dbReference type="SUPFAM" id="SSF48498">
    <property type="entry name" value="Tetracyclin repressor-like, C-terminal domain"/>
    <property type="match status" value="1"/>
</dbReference>
<gene>
    <name evidence="7" type="ordered locus">B5T_02078</name>
</gene>
<dbReference type="EMBL" id="CP003466">
    <property type="protein sequence ID" value="AFT70352.1"/>
    <property type="molecule type" value="Genomic_DNA"/>
</dbReference>
<dbReference type="GO" id="GO:0000976">
    <property type="term" value="F:transcription cis-regulatory region binding"/>
    <property type="evidence" value="ECO:0007669"/>
    <property type="project" value="TreeGrafter"/>
</dbReference>
<dbReference type="InterPro" id="IPR009057">
    <property type="entry name" value="Homeodomain-like_sf"/>
</dbReference>
<dbReference type="Proteomes" id="UP000006286">
    <property type="component" value="Chromosome"/>
</dbReference>
<feature type="DNA-binding region" description="H-T-H motif" evidence="4">
    <location>
        <begin position="55"/>
        <end position="74"/>
    </location>
</feature>
<dbReference type="Pfam" id="PF00440">
    <property type="entry name" value="TetR_N"/>
    <property type="match status" value="1"/>
</dbReference>
<evidence type="ECO:0000259" key="6">
    <source>
        <dbReference type="PROSITE" id="PS50977"/>
    </source>
</evidence>
<dbReference type="InterPro" id="IPR050109">
    <property type="entry name" value="HTH-type_TetR-like_transc_reg"/>
</dbReference>
<reference evidence="7 8" key="1">
    <citation type="journal article" date="2012" name="J. Bacteriol.">
        <title>Complete genome sequence of Alcanivorax dieselolei type strain B5.</title>
        <authorList>
            <person name="Lai Q."/>
            <person name="Li W."/>
            <person name="Shao Z."/>
        </authorList>
    </citation>
    <scope>NUCLEOTIDE SEQUENCE [LARGE SCALE GENOMIC DNA]</scope>
    <source>
        <strain evidence="8">DSM 16502 / CGMCC 1.3690 / B-5</strain>
    </source>
</reference>
<organism evidence="7 8">
    <name type="scientific">Alcanivorax dieselolei (strain DSM 16502 / CGMCC 1.3690 / MCCC 1A00001 / B-5)</name>
    <name type="common">Alloalcanivorax dieselolei</name>
    <dbReference type="NCBI Taxonomy" id="930169"/>
    <lineage>
        <taxon>Bacteria</taxon>
        <taxon>Pseudomonadati</taxon>
        <taxon>Pseudomonadota</taxon>
        <taxon>Gammaproteobacteria</taxon>
        <taxon>Oceanospirillales</taxon>
        <taxon>Alcanivoracaceae</taxon>
        <taxon>Alloalcanivorax</taxon>
    </lineage>
</organism>
<dbReference type="Gene3D" id="1.10.10.60">
    <property type="entry name" value="Homeodomain-like"/>
    <property type="match status" value="1"/>
</dbReference>
<dbReference type="PRINTS" id="PR00455">
    <property type="entry name" value="HTHTETR"/>
</dbReference>
<dbReference type="AlphaFoldDB" id="K0CF86"/>
<dbReference type="PROSITE" id="PS50977">
    <property type="entry name" value="HTH_TETR_2"/>
    <property type="match status" value="1"/>
</dbReference>
<dbReference type="Gene3D" id="1.10.357.10">
    <property type="entry name" value="Tetracycline Repressor, domain 2"/>
    <property type="match status" value="1"/>
</dbReference>
<evidence type="ECO:0000313" key="7">
    <source>
        <dbReference type="EMBL" id="AFT70352.1"/>
    </source>
</evidence>
<protein>
    <submittedName>
        <fullName evidence="7">Transcriptional regulator</fullName>
    </submittedName>
</protein>
<dbReference type="PANTHER" id="PTHR30055">
    <property type="entry name" value="HTH-TYPE TRANSCRIPTIONAL REGULATOR RUTR"/>
    <property type="match status" value="1"/>
</dbReference>
<dbReference type="STRING" id="930169.B5T_02078"/>
<evidence type="ECO:0000256" key="2">
    <source>
        <dbReference type="ARBA" id="ARBA00023125"/>
    </source>
</evidence>
<sequence>MQAMGSRNSDSRRTPRPEEKTMKKKRQVGPARSDRQFVLTSAARLFREQGYDRTTVKEIAKACDLLPGSLHYRYQAKEDILVDLMRLGLEQTSTAVSEAVAGAAEPVEQLRRGINAHLQMLVSGSDMVYVLLFEWRSLRGEARKEMIKLRDRYESLWATMLKSLAEKGVIRKEVDLDLLRLIGLGALNWVATWFSDDGRYTLEEIGDFVWRMIRDAVLNEGM</sequence>
<evidence type="ECO:0000256" key="3">
    <source>
        <dbReference type="ARBA" id="ARBA00023163"/>
    </source>
</evidence>
<dbReference type="PANTHER" id="PTHR30055:SF234">
    <property type="entry name" value="HTH-TYPE TRANSCRIPTIONAL REGULATOR BETI"/>
    <property type="match status" value="1"/>
</dbReference>
<dbReference type="PATRIC" id="fig|930169.3.peg.2057"/>
<evidence type="ECO:0000256" key="1">
    <source>
        <dbReference type="ARBA" id="ARBA00023015"/>
    </source>
</evidence>
<dbReference type="InterPro" id="IPR041490">
    <property type="entry name" value="KstR2_TetR_C"/>
</dbReference>
<dbReference type="GO" id="GO:0003700">
    <property type="term" value="F:DNA-binding transcription factor activity"/>
    <property type="evidence" value="ECO:0007669"/>
    <property type="project" value="TreeGrafter"/>
</dbReference>
<evidence type="ECO:0000313" key="8">
    <source>
        <dbReference type="Proteomes" id="UP000006286"/>
    </source>
</evidence>
<feature type="region of interest" description="Disordered" evidence="5">
    <location>
        <begin position="1"/>
        <end position="32"/>
    </location>
</feature>
<evidence type="ECO:0000256" key="4">
    <source>
        <dbReference type="PROSITE-ProRule" id="PRU00335"/>
    </source>
</evidence>
<dbReference type="eggNOG" id="COG1309">
    <property type="taxonomic scope" value="Bacteria"/>
</dbReference>
<dbReference type="InterPro" id="IPR001647">
    <property type="entry name" value="HTH_TetR"/>
</dbReference>
<keyword evidence="3" id="KW-0804">Transcription</keyword>